<sequence>MHSFASLLALAAPFLAYGAPLRRQTSSSTDILVLREYLSHIITYRMQNDTIILLSEFAEVLEQFESQFYSQALSTFQDSDFISAGFVDAQVPIEQFVSIQIDESSHASTLEVAIESLGASSISGCQFDFTSVLVDVSTMAATARVVENLGVSAYLGAASLISDPVLLTAAASIMTIEARHQTILNILTAGTAIPQAYDIAFTPSEVLAIASTFISGCDIGITANPTLSTTNTGSVQPGTQLSFASPALNSSTSTAGFFCQMLVGGAPSSISLPFDNCVVPTGINGPVAIFITVDDQALINNVRDRAEIDIIAGPTMAFIDTDPQLLSQLALAGSQSDVASTSTETISPNQASSILSSAAAASTIATSTDTSAAASTTDMSSASATDSASASSTDSASASAPTSGTSNDASASSTSVVQSAGGPNLYTGPSADGSVTVNGWTTS</sequence>
<dbReference type="OrthoDB" id="1001765at2759"/>
<feature type="signal peptide" evidence="2">
    <location>
        <begin position="1"/>
        <end position="18"/>
    </location>
</feature>
<dbReference type="InterPro" id="IPR009078">
    <property type="entry name" value="Ferritin-like_SF"/>
</dbReference>
<keyword evidence="4" id="KW-1185">Reference proteome</keyword>
<comment type="caution">
    <text evidence="3">The sequence shown here is derived from an EMBL/GenBank/DDBJ whole genome shotgun (WGS) entry which is preliminary data.</text>
</comment>
<name>A0A1C7M645_GRIFR</name>
<gene>
    <name evidence="3" type="ORF">A0H81_08226</name>
</gene>
<dbReference type="Proteomes" id="UP000092993">
    <property type="component" value="Unassembled WGS sequence"/>
</dbReference>
<feature type="compositionally biased region" description="Low complexity" evidence="1">
    <location>
        <begin position="370"/>
        <end position="420"/>
    </location>
</feature>
<dbReference type="SUPFAM" id="SSF47240">
    <property type="entry name" value="Ferritin-like"/>
    <property type="match status" value="1"/>
</dbReference>
<feature type="chain" id="PRO_5008888968" description="Protein rds1" evidence="2">
    <location>
        <begin position="19"/>
        <end position="443"/>
    </location>
</feature>
<keyword evidence="2" id="KW-0732">Signal</keyword>
<dbReference type="OMA" id="NGPVAIW"/>
<accession>A0A1C7M645</accession>
<feature type="compositionally biased region" description="Polar residues" evidence="1">
    <location>
        <begin position="433"/>
        <end position="443"/>
    </location>
</feature>
<dbReference type="STRING" id="5627.A0A1C7M645"/>
<protein>
    <recommendedName>
        <fullName evidence="5">Protein rds1</fullName>
    </recommendedName>
</protein>
<dbReference type="Pfam" id="PF13668">
    <property type="entry name" value="Ferritin_2"/>
    <property type="match status" value="1"/>
</dbReference>
<reference evidence="3 4" key="1">
    <citation type="submission" date="2016-03" db="EMBL/GenBank/DDBJ databases">
        <title>Whole genome sequencing of Grifola frondosa 9006-11.</title>
        <authorList>
            <person name="Min B."/>
            <person name="Park H."/>
            <person name="Kim J.-G."/>
            <person name="Cho H."/>
            <person name="Oh Y.-L."/>
            <person name="Kong W.-S."/>
            <person name="Choi I.-G."/>
        </authorList>
    </citation>
    <scope>NUCLEOTIDE SEQUENCE [LARGE SCALE GENOMIC DNA]</scope>
    <source>
        <strain evidence="3 4">9006-11</strain>
    </source>
</reference>
<organism evidence="3 4">
    <name type="scientific">Grifola frondosa</name>
    <name type="common">Maitake</name>
    <name type="synonym">Polyporus frondosus</name>
    <dbReference type="NCBI Taxonomy" id="5627"/>
    <lineage>
        <taxon>Eukaryota</taxon>
        <taxon>Fungi</taxon>
        <taxon>Dikarya</taxon>
        <taxon>Basidiomycota</taxon>
        <taxon>Agaricomycotina</taxon>
        <taxon>Agaricomycetes</taxon>
        <taxon>Polyporales</taxon>
        <taxon>Grifolaceae</taxon>
        <taxon>Grifola</taxon>
    </lineage>
</organism>
<feature type="region of interest" description="Disordered" evidence="1">
    <location>
        <begin position="370"/>
        <end position="443"/>
    </location>
</feature>
<dbReference type="CDD" id="cd00657">
    <property type="entry name" value="Ferritin_like"/>
    <property type="match status" value="1"/>
</dbReference>
<dbReference type="AlphaFoldDB" id="A0A1C7M645"/>
<proteinExistence type="predicted"/>
<evidence type="ECO:0000313" key="4">
    <source>
        <dbReference type="Proteomes" id="UP000092993"/>
    </source>
</evidence>
<evidence type="ECO:0008006" key="5">
    <source>
        <dbReference type="Google" id="ProtNLM"/>
    </source>
</evidence>
<evidence type="ECO:0000313" key="3">
    <source>
        <dbReference type="EMBL" id="OBZ71829.1"/>
    </source>
</evidence>
<dbReference type="EMBL" id="LUGG01000010">
    <property type="protein sequence ID" value="OBZ71829.1"/>
    <property type="molecule type" value="Genomic_DNA"/>
</dbReference>
<evidence type="ECO:0000256" key="1">
    <source>
        <dbReference type="SAM" id="MobiDB-lite"/>
    </source>
</evidence>
<evidence type="ECO:0000256" key="2">
    <source>
        <dbReference type="SAM" id="SignalP"/>
    </source>
</evidence>